<dbReference type="PRINTS" id="PR01550">
    <property type="entry name" value="TOP6AFAMILY"/>
</dbReference>
<dbReference type="Gene3D" id="3.40.1360.10">
    <property type="match status" value="1"/>
</dbReference>
<keyword evidence="7 10" id="KW-0799">Topoisomerase</keyword>
<dbReference type="RefSeq" id="XP_007801170.1">
    <property type="nucleotide sequence ID" value="XM_007802979.1"/>
</dbReference>
<feature type="domain" description="Spo11/DNA topoisomerase VI subunit A N-terminal" evidence="11">
    <location>
        <begin position="66"/>
        <end position="127"/>
    </location>
</feature>
<dbReference type="GO" id="GO:0000228">
    <property type="term" value="C:nuclear chromosome"/>
    <property type="evidence" value="ECO:0007669"/>
    <property type="project" value="TreeGrafter"/>
</dbReference>
<dbReference type="InterPro" id="IPR002815">
    <property type="entry name" value="Spo11/TopoVI_A"/>
</dbReference>
<evidence type="ECO:0000256" key="2">
    <source>
        <dbReference type="ARBA" id="ARBA00001946"/>
    </source>
</evidence>
<dbReference type="GO" id="GO:0003677">
    <property type="term" value="F:DNA binding"/>
    <property type="evidence" value="ECO:0007669"/>
    <property type="project" value="UniProtKB-UniRule"/>
</dbReference>
<feature type="active site" description="O-(5'-phospho-DNA)-tyrosine intermediate" evidence="10">
    <location>
        <position position="95"/>
    </location>
</feature>
<dbReference type="Proteomes" id="UP000019373">
    <property type="component" value="Unassembled WGS sequence"/>
</dbReference>
<evidence type="ECO:0000256" key="9">
    <source>
        <dbReference type="ARBA" id="ARBA00023235"/>
    </source>
</evidence>
<protein>
    <recommendedName>
        <fullName evidence="4">DNA topoisomerase (ATP-hydrolyzing)</fullName>
        <ecNumber evidence="4">5.6.2.2</ecNumber>
    </recommendedName>
</protein>
<dbReference type="GO" id="GO:0046872">
    <property type="term" value="F:metal ion binding"/>
    <property type="evidence" value="ECO:0007669"/>
    <property type="project" value="UniProtKB-KW"/>
</dbReference>
<dbReference type="PROSITE" id="PS52041">
    <property type="entry name" value="TOPO_IIB"/>
    <property type="match status" value="1"/>
</dbReference>
<dbReference type="GO" id="GO:0003918">
    <property type="term" value="F:DNA topoisomerase type II (double strand cut, ATP-hydrolyzing) activity"/>
    <property type="evidence" value="ECO:0007669"/>
    <property type="project" value="UniProtKB-UniRule"/>
</dbReference>
<dbReference type="Gene3D" id="1.10.10.10">
    <property type="entry name" value="Winged helix-like DNA-binding domain superfamily/Winged helix DNA-binding domain"/>
    <property type="match status" value="1"/>
</dbReference>
<dbReference type="eggNOG" id="KOG2795">
    <property type="taxonomic scope" value="Eukaryota"/>
</dbReference>
<feature type="domain" description="Topoisomerase 6 subunit A/Spo11 TOPRIM" evidence="12">
    <location>
        <begin position="173"/>
        <end position="338"/>
    </location>
</feature>
<dbReference type="PANTHER" id="PTHR10848">
    <property type="entry name" value="MEIOTIC RECOMBINATION PROTEIN SPO11"/>
    <property type="match status" value="1"/>
</dbReference>
<evidence type="ECO:0000259" key="12">
    <source>
        <dbReference type="Pfam" id="PF21180"/>
    </source>
</evidence>
<comment type="cofactor">
    <cofactor evidence="2">
        <name>Mg(2+)</name>
        <dbReference type="ChEBI" id="CHEBI:18420"/>
    </cofactor>
</comment>
<dbReference type="EMBL" id="KE720972">
    <property type="protein sequence ID" value="ERF73196.1"/>
    <property type="molecule type" value="Genomic_DNA"/>
</dbReference>
<dbReference type="Pfam" id="PF21180">
    <property type="entry name" value="TOP6A-Spo11_Toprim"/>
    <property type="match status" value="1"/>
</dbReference>
<dbReference type="GeneID" id="19238085"/>
<reference evidence="14" key="1">
    <citation type="journal article" date="2014" name="BMC Genomics">
        <title>Genome characteristics reveal the impact of lichenization on lichen-forming fungus Endocarpon pusillum Hedwig (Verrucariales, Ascomycota).</title>
        <authorList>
            <person name="Wang Y.-Y."/>
            <person name="Liu B."/>
            <person name="Zhang X.-Y."/>
            <person name="Zhou Q.-M."/>
            <person name="Zhang T."/>
            <person name="Li H."/>
            <person name="Yu Y.-F."/>
            <person name="Zhang X.-L."/>
            <person name="Hao X.-Y."/>
            <person name="Wang M."/>
            <person name="Wang L."/>
            <person name="Wei J.-C."/>
        </authorList>
    </citation>
    <scope>NUCLEOTIDE SEQUENCE [LARGE SCALE GENOMIC DNA]</scope>
    <source>
        <strain evidence="14">Z07020 / HMAS-L-300199</strain>
    </source>
</reference>
<gene>
    <name evidence="13" type="ORF">EPUS_03037</name>
</gene>
<comment type="catalytic activity">
    <reaction evidence="1 10">
        <text>ATP-dependent breakage, passage and rejoining of double-stranded DNA.</text>
        <dbReference type="EC" id="5.6.2.2"/>
    </reaction>
</comment>
<dbReference type="GO" id="GO:0005524">
    <property type="term" value="F:ATP binding"/>
    <property type="evidence" value="ECO:0007669"/>
    <property type="project" value="InterPro"/>
</dbReference>
<comment type="similarity">
    <text evidence="3 10">Belongs to the TOP6A family.</text>
</comment>
<keyword evidence="14" id="KW-1185">Reference proteome</keyword>
<dbReference type="EC" id="5.6.2.2" evidence="4"/>
<dbReference type="HOGENOM" id="CLU_037229_0_0_1"/>
<evidence type="ECO:0000256" key="5">
    <source>
        <dbReference type="ARBA" id="ARBA00022723"/>
    </source>
</evidence>
<keyword evidence="5" id="KW-0479">Metal-binding</keyword>
<dbReference type="GO" id="GO:0000706">
    <property type="term" value="P:meiotic DNA double-strand break processing"/>
    <property type="evidence" value="ECO:0007669"/>
    <property type="project" value="TreeGrafter"/>
</dbReference>
<name>U1GMS6_ENDPU</name>
<sequence>MSSRGQPLDYIETTFLTILSEIEKRPCGRPKITLKRIVGDNPHQCHRDTEREVTYSWPGKNRDEAWRFACVGKILAELHEALHSGVTVTKRDIYYRDPELYGKQALVDRYVDDIAYTCNVTRRKLNVTASAKGLHAGLLPFCLAGSTPNASFEAVPDSIHHSQEHSLAHLNWILVIEKEATFRSLVEKRFQWNSINGPGLMITAKGYPDLATRRFLRTICDHRTWLHRPQPPIFGLFDADPDGINIMQIYCQGSQSLPHETELNVPEMQWLGVRAADVLAEVQNDESVLKLTSRDRRKAVAMLGKLNRESEAVVDQQCRIELQRILVLNVKAEIQLLEDRPGGLEGWLNGRIKTQLRKSIHL</sequence>
<dbReference type="InterPro" id="IPR036388">
    <property type="entry name" value="WH-like_DNA-bd_sf"/>
</dbReference>
<dbReference type="OrthoDB" id="5377392at2759"/>
<organism evidence="13 14">
    <name type="scientific">Endocarpon pusillum (strain Z07020 / HMAS-L-300199)</name>
    <name type="common">Lichen-forming fungus</name>
    <dbReference type="NCBI Taxonomy" id="1263415"/>
    <lineage>
        <taxon>Eukaryota</taxon>
        <taxon>Fungi</taxon>
        <taxon>Dikarya</taxon>
        <taxon>Ascomycota</taxon>
        <taxon>Pezizomycotina</taxon>
        <taxon>Eurotiomycetes</taxon>
        <taxon>Chaetothyriomycetidae</taxon>
        <taxon>Verrucariales</taxon>
        <taxon>Verrucariaceae</taxon>
        <taxon>Endocarpon</taxon>
    </lineage>
</organism>
<evidence type="ECO:0000256" key="8">
    <source>
        <dbReference type="ARBA" id="ARBA00023125"/>
    </source>
</evidence>
<evidence type="ECO:0000256" key="10">
    <source>
        <dbReference type="PROSITE-ProRule" id="PRU01385"/>
    </source>
</evidence>
<keyword evidence="9 10" id="KW-0413">Isomerase</keyword>
<keyword evidence="8 10" id="KW-0238">DNA-binding</keyword>
<evidence type="ECO:0000256" key="1">
    <source>
        <dbReference type="ARBA" id="ARBA00000185"/>
    </source>
</evidence>
<dbReference type="InterPro" id="IPR034136">
    <property type="entry name" value="TOPRIM_Topo6A/Spo11"/>
</dbReference>
<dbReference type="InterPro" id="IPR013049">
    <property type="entry name" value="Spo11/TopoVI_A_N"/>
</dbReference>
<dbReference type="GO" id="GO:0042138">
    <property type="term" value="P:meiotic DNA double-strand break formation"/>
    <property type="evidence" value="ECO:0007669"/>
    <property type="project" value="TreeGrafter"/>
</dbReference>
<proteinExistence type="inferred from homology"/>
<accession>U1GMS6</accession>
<evidence type="ECO:0000313" key="14">
    <source>
        <dbReference type="Proteomes" id="UP000019373"/>
    </source>
</evidence>
<dbReference type="Pfam" id="PF04406">
    <property type="entry name" value="TP6A_N"/>
    <property type="match status" value="1"/>
</dbReference>
<dbReference type="AlphaFoldDB" id="U1GMS6"/>
<dbReference type="GO" id="GO:0007131">
    <property type="term" value="P:reciprocal meiotic recombination"/>
    <property type="evidence" value="ECO:0007669"/>
    <property type="project" value="TreeGrafter"/>
</dbReference>
<evidence type="ECO:0000256" key="3">
    <source>
        <dbReference type="ARBA" id="ARBA00006559"/>
    </source>
</evidence>
<evidence type="ECO:0000313" key="13">
    <source>
        <dbReference type="EMBL" id="ERF73196.1"/>
    </source>
</evidence>
<dbReference type="CDD" id="cd00223">
    <property type="entry name" value="TOPRIM_TopoIIB_SPO"/>
    <property type="match status" value="1"/>
</dbReference>
<dbReference type="SUPFAM" id="SSF56726">
    <property type="entry name" value="DNA topoisomerase IV, alpha subunit"/>
    <property type="match status" value="1"/>
</dbReference>
<keyword evidence="6" id="KW-0460">Magnesium</keyword>
<dbReference type="PANTHER" id="PTHR10848:SF0">
    <property type="entry name" value="MEIOTIC RECOMBINATION PROTEIN SPO11"/>
    <property type="match status" value="1"/>
</dbReference>
<evidence type="ECO:0000256" key="4">
    <source>
        <dbReference type="ARBA" id="ARBA00012895"/>
    </source>
</evidence>
<dbReference type="OMA" id="IYYLDPV"/>
<evidence type="ECO:0000256" key="6">
    <source>
        <dbReference type="ARBA" id="ARBA00022842"/>
    </source>
</evidence>
<evidence type="ECO:0000256" key="7">
    <source>
        <dbReference type="ARBA" id="ARBA00023029"/>
    </source>
</evidence>
<evidence type="ECO:0000259" key="11">
    <source>
        <dbReference type="Pfam" id="PF04406"/>
    </source>
</evidence>
<dbReference type="InterPro" id="IPR036078">
    <property type="entry name" value="Spo11/TopoVI_A_sf"/>
</dbReference>